<name>X0T9H7_9ZZZZ</name>
<comment type="caution">
    <text evidence="1">The sequence shown here is derived from an EMBL/GenBank/DDBJ whole genome shotgun (WGS) entry which is preliminary data.</text>
</comment>
<reference evidence="1" key="1">
    <citation type="journal article" date="2014" name="Front. Microbiol.">
        <title>High frequency of phylogenetically diverse reductive dehalogenase-homologous genes in deep subseafloor sedimentary metagenomes.</title>
        <authorList>
            <person name="Kawai M."/>
            <person name="Futagami T."/>
            <person name="Toyoda A."/>
            <person name="Takaki Y."/>
            <person name="Nishi S."/>
            <person name="Hori S."/>
            <person name="Arai W."/>
            <person name="Tsubouchi T."/>
            <person name="Morono Y."/>
            <person name="Uchiyama I."/>
            <person name="Ito T."/>
            <person name="Fujiyama A."/>
            <person name="Inagaki F."/>
            <person name="Takami H."/>
        </authorList>
    </citation>
    <scope>NUCLEOTIDE SEQUENCE</scope>
    <source>
        <strain evidence="1">Expedition CK06-06</strain>
    </source>
</reference>
<organism evidence="1">
    <name type="scientific">marine sediment metagenome</name>
    <dbReference type="NCBI Taxonomy" id="412755"/>
    <lineage>
        <taxon>unclassified sequences</taxon>
        <taxon>metagenomes</taxon>
        <taxon>ecological metagenomes</taxon>
    </lineage>
</organism>
<gene>
    <name evidence="1" type="ORF">S01H1_31362</name>
</gene>
<protein>
    <submittedName>
        <fullName evidence="1">Uncharacterized protein</fullName>
    </submittedName>
</protein>
<accession>X0T9H7</accession>
<sequence length="87" mass="9504">MHNTVHDPGSRLKRLIRLVHDNRGLLVANNLLSGPPMRIETASKVRFQGNVTRELTASLADPQAGNLHLKRPLPGVTDAARVLPQAN</sequence>
<dbReference type="EMBL" id="BARS01019347">
    <property type="protein sequence ID" value="GAF89864.1"/>
    <property type="molecule type" value="Genomic_DNA"/>
</dbReference>
<feature type="non-terminal residue" evidence="1">
    <location>
        <position position="87"/>
    </location>
</feature>
<dbReference type="AlphaFoldDB" id="X0T9H7"/>
<evidence type="ECO:0000313" key="1">
    <source>
        <dbReference type="EMBL" id="GAF89864.1"/>
    </source>
</evidence>
<proteinExistence type="predicted"/>